<proteinExistence type="predicted"/>
<dbReference type="SUPFAM" id="SSF52540">
    <property type="entry name" value="P-loop containing nucleoside triphosphate hydrolases"/>
    <property type="match status" value="1"/>
</dbReference>
<feature type="region of interest" description="Disordered" evidence="1">
    <location>
        <begin position="175"/>
        <end position="241"/>
    </location>
</feature>
<dbReference type="AlphaFoldDB" id="A0A2R6NEL1"/>
<keyword evidence="3" id="KW-1185">Reference proteome</keyword>
<dbReference type="OrthoDB" id="2986975at2759"/>
<name>A0A2R6NEL1_9APHY</name>
<sequence>ISTGRNQPAELTLAERYAVACRSKTESRRQRKDLPHTLELAKGMKVLVTENLQTDLDLTNGSRGEIMNIILHEDEPPISGDGVVYLKYLPAYVLVKMGRTRASKLAGLEEGVIPIEPAKTTMQIKVSMPGNKFLQRTVHRRQFPITPAYAFTDYRSQGQTLPYVIVDIAAPPTGVFPNGTRPGTSDRGRTIGRVGQEHENMVARDGRGRANGKHTNSSGGERKQRKIAHSKEHGTHEEHVK</sequence>
<feature type="compositionally biased region" description="Basic and acidic residues" evidence="1">
    <location>
        <begin position="229"/>
        <end position="241"/>
    </location>
</feature>
<evidence type="ECO:0000313" key="2">
    <source>
        <dbReference type="EMBL" id="PSR70805.1"/>
    </source>
</evidence>
<dbReference type="InterPro" id="IPR027417">
    <property type="entry name" value="P-loop_NTPase"/>
</dbReference>
<dbReference type="Proteomes" id="UP000186601">
    <property type="component" value="Unassembled WGS sequence"/>
</dbReference>
<comment type="caution">
    <text evidence="2">The sequence shown here is derived from an EMBL/GenBank/DDBJ whole genome shotgun (WGS) entry which is preliminary data.</text>
</comment>
<evidence type="ECO:0000256" key="1">
    <source>
        <dbReference type="SAM" id="MobiDB-lite"/>
    </source>
</evidence>
<accession>A0A2R6NEL1</accession>
<reference evidence="2 3" key="1">
    <citation type="submission" date="2018-02" db="EMBL/GenBank/DDBJ databases">
        <title>Genome sequence of the basidiomycete white-rot fungus Phlebia centrifuga.</title>
        <authorList>
            <person name="Granchi Z."/>
            <person name="Peng M."/>
            <person name="de Vries R.P."/>
            <person name="Hilden K."/>
            <person name="Makela M.R."/>
            <person name="Grigoriev I."/>
            <person name="Riley R."/>
        </authorList>
    </citation>
    <scope>NUCLEOTIDE SEQUENCE [LARGE SCALE GENOMIC DNA]</scope>
    <source>
        <strain evidence="2 3">FBCC195</strain>
    </source>
</reference>
<feature type="non-terminal residue" evidence="2">
    <location>
        <position position="1"/>
    </location>
</feature>
<organism evidence="2 3">
    <name type="scientific">Hermanssonia centrifuga</name>
    <dbReference type="NCBI Taxonomy" id="98765"/>
    <lineage>
        <taxon>Eukaryota</taxon>
        <taxon>Fungi</taxon>
        <taxon>Dikarya</taxon>
        <taxon>Basidiomycota</taxon>
        <taxon>Agaricomycotina</taxon>
        <taxon>Agaricomycetes</taxon>
        <taxon>Polyporales</taxon>
        <taxon>Meruliaceae</taxon>
        <taxon>Hermanssonia</taxon>
    </lineage>
</organism>
<dbReference type="EMBL" id="MLYV02001315">
    <property type="protein sequence ID" value="PSR70805.1"/>
    <property type="molecule type" value="Genomic_DNA"/>
</dbReference>
<protein>
    <submittedName>
        <fullName evidence="2">Uncharacterized protein</fullName>
    </submittedName>
</protein>
<feature type="compositionally biased region" description="Basic and acidic residues" evidence="1">
    <location>
        <begin position="184"/>
        <end position="208"/>
    </location>
</feature>
<gene>
    <name evidence="2" type="ORF">PHLCEN_2v13327</name>
</gene>
<evidence type="ECO:0000313" key="3">
    <source>
        <dbReference type="Proteomes" id="UP000186601"/>
    </source>
</evidence>